<dbReference type="GO" id="GO:0009263">
    <property type="term" value="P:deoxyribonucleotide biosynthetic process"/>
    <property type="evidence" value="ECO:0007669"/>
    <property type="project" value="InterPro"/>
</dbReference>
<name>A0A835VQ14_CHLIN</name>
<dbReference type="EMBL" id="JAEHOC010000060">
    <property type="protein sequence ID" value="KAG2424977.1"/>
    <property type="molecule type" value="Genomic_DNA"/>
</dbReference>
<protein>
    <submittedName>
        <fullName evidence="3">Uncharacterized protein</fullName>
    </submittedName>
</protein>
<feature type="transmembrane region" description="Helical" evidence="2">
    <location>
        <begin position="156"/>
        <end position="177"/>
    </location>
</feature>
<evidence type="ECO:0000313" key="4">
    <source>
        <dbReference type="Proteomes" id="UP000650467"/>
    </source>
</evidence>
<organism evidence="3 4">
    <name type="scientific">Chlamydomonas incerta</name>
    <dbReference type="NCBI Taxonomy" id="51695"/>
    <lineage>
        <taxon>Eukaryota</taxon>
        <taxon>Viridiplantae</taxon>
        <taxon>Chlorophyta</taxon>
        <taxon>core chlorophytes</taxon>
        <taxon>Chlorophyceae</taxon>
        <taxon>CS clade</taxon>
        <taxon>Chlamydomonadales</taxon>
        <taxon>Chlamydomonadaceae</taxon>
        <taxon>Chlamydomonas</taxon>
    </lineage>
</organism>
<dbReference type="AlphaFoldDB" id="A0A835VQ14"/>
<dbReference type="CDD" id="cd01049">
    <property type="entry name" value="RNRR2"/>
    <property type="match status" value="1"/>
</dbReference>
<dbReference type="PROSITE" id="PS00368">
    <property type="entry name" value="RIBORED_SMALL"/>
    <property type="match status" value="1"/>
</dbReference>
<keyword evidence="2" id="KW-0472">Membrane</keyword>
<comment type="caution">
    <text evidence="3">The sequence shown here is derived from an EMBL/GenBank/DDBJ whole genome shotgun (WGS) entry which is preliminary data.</text>
</comment>
<reference evidence="3" key="1">
    <citation type="journal article" date="2020" name="bioRxiv">
        <title>Comparative genomics of Chlamydomonas.</title>
        <authorList>
            <person name="Craig R.J."/>
            <person name="Hasan A.R."/>
            <person name="Ness R.W."/>
            <person name="Keightley P.D."/>
        </authorList>
    </citation>
    <scope>NUCLEOTIDE SEQUENCE</scope>
    <source>
        <strain evidence="3">SAG 7.73</strain>
    </source>
</reference>
<evidence type="ECO:0000256" key="1">
    <source>
        <dbReference type="ARBA" id="ARBA00009303"/>
    </source>
</evidence>
<evidence type="ECO:0000313" key="3">
    <source>
        <dbReference type="EMBL" id="KAG2424977.1"/>
    </source>
</evidence>
<accession>A0A835VQ14</accession>
<dbReference type="GO" id="GO:0016491">
    <property type="term" value="F:oxidoreductase activity"/>
    <property type="evidence" value="ECO:0007669"/>
    <property type="project" value="InterPro"/>
</dbReference>
<dbReference type="InterPro" id="IPR009078">
    <property type="entry name" value="Ferritin-like_SF"/>
</dbReference>
<dbReference type="InterPro" id="IPR030475">
    <property type="entry name" value="RNR_small_AS"/>
</dbReference>
<dbReference type="Gene3D" id="1.10.620.20">
    <property type="entry name" value="Ribonucleotide Reductase, subunit A"/>
    <property type="match status" value="1"/>
</dbReference>
<dbReference type="OrthoDB" id="10248373at2759"/>
<dbReference type="InterPro" id="IPR000358">
    <property type="entry name" value="RNR_small_fam"/>
</dbReference>
<comment type="similarity">
    <text evidence="1">Belongs to the ribonucleoside diphosphate reductase small chain family.</text>
</comment>
<keyword evidence="2" id="KW-1133">Transmembrane helix</keyword>
<dbReference type="PANTHER" id="PTHR23409:SF18">
    <property type="entry name" value="RIBONUCLEOSIDE-DIPHOSPHATE REDUCTASE SUBUNIT M2"/>
    <property type="match status" value="1"/>
</dbReference>
<dbReference type="PANTHER" id="PTHR23409">
    <property type="entry name" value="RIBONUCLEOSIDE-DIPHOSPHATE REDUCTASE SMALL CHAIN"/>
    <property type="match status" value="1"/>
</dbReference>
<gene>
    <name evidence="3" type="ORF">HXX76_014135</name>
</gene>
<keyword evidence="2" id="KW-0812">Transmembrane</keyword>
<evidence type="ECO:0000256" key="2">
    <source>
        <dbReference type="SAM" id="Phobius"/>
    </source>
</evidence>
<dbReference type="Proteomes" id="UP000650467">
    <property type="component" value="Unassembled WGS sequence"/>
</dbReference>
<dbReference type="InterPro" id="IPR012348">
    <property type="entry name" value="RNR-like"/>
</dbReference>
<dbReference type="InterPro" id="IPR033909">
    <property type="entry name" value="RNR_small"/>
</dbReference>
<proteinExistence type="inferred from homology"/>
<dbReference type="SUPFAM" id="SSF47240">
    <property type="entry name" value="Ferritin-like"/>
    <property type="match status" value="1"/>
</dbReference>
<keyword evidence="4" id="KW-1185">Reference proteome</keyword>
<dbReference type="Pfam" id="PF00268">
    <property type="entry name" value="Ribonuc_red_sm"/>
    <property type="match status" value="1"/>
</dbReference>
<sequence>MALFQSDRNRYVMFPVVYKDVYDLYKKAVSSIWTAEEVDLTRDKLDWEKLSDNERFFLEQILAFFSASDGIVNDNLAARFMHEVAMPEAKAFYSVQIMIETIHSETYGLLLDTLVTDSAKKAHLFNAMAEIPTIQRKAEWAIRWIEDRDASFEQRLLAFACVEGIMFSGSFAAIFWMREQCKMPGLSFSNDLISRDEGLHTEFAVLLYNKYVSGRLEQDKAHQLVREAVDMEKDFICNAIPCSMIGMSAPQMQQYIEYVADRLLLQLGYQTMYGSANPFSFMERISLEGRVNLHDRRNGDYSLANVSRTLLPVVDF</sequence>